<organism evidence="1">
    <name type="scientific">marine sediment metagenome</name>
    <dbReference type="NCBI Taxonomy" id="412755"/>
    <lineage>
        <taxon>unclassified sequences</taxon>
        <taxon>metagenomes</taxon>
        <taxon>ecological metagenomes</taxon>
    </lineage>
</organism>
<accession>A0A0F9PME5</accession>
<sequence>MGWWIRVKDDECSWRTTDAHEECAHYDAQTDKCNEKDCPIRIITWNTVIEDE</sequence>
<name>A0A0F9PME5_9ZZZZ</name>
<evidence type="ECO:0000313" key="1">
    <source>
        <dbReference type="EMBL" id="KKN02216.1"/>
    </source>
</evidence>
<comment type="caution">
    <text evidence="1">The sequence shown here is derived from an EMBL/GenBank/DDBJ whole genome shotgun (WGS) entry which is preliminary data.</text>
</comment>
<proteinExistence type="predicted"/>
<reference evidence="1" key="1">
    <citation type="journal article" date="2015" name="Nature">
        <title>Complex archaea that bridge the gap between prokaryotes and eukaryotes.</title>
        <authorList>
            <person name="Spang A."/>
            <person name="Saw J.H."/>
            <person name="Jorgensen S.L."/>
            <person name="Zaremba-Niedzwiedzka K."/>
            <person name="Martijn J."/>
            <person name="Lind A.E."/>
            <person name="van Eijk R."/>
            <person name="Schleper C."/>
            <person name="Guy L."/>
            <person name="Ettema T.J."/>
        </authorList>
    </citation>
    <scope>NUCLEOTIDE SEQUENCE</scope>
</reference>
<protein>
    <submittedName>
        <fullName evidence="1">Uncharacterized protein</fullName>
    </submittedName>
</protein>
<dbReference type="AlphaFoldDB" id="A0A0F9PME5"/>
<gene>
    <name evidence="1" type="ORF">LCGC14_1120060</name>
</gene>
<dbReference type="EMBL" id="LAZR01005173">
    <property type="protein sequence ID" value="KKN02216.1"/>
    <property type="molecule type" value="Genomic_DNA"/>
</dbReference>